<reference evidence="1 2" key="1">
    <citation type="submission" date="2016-11" db="EMBL/GenBank/DDBJ databases">
        <authorList>
            <person name="Jaros S."/>
            <person name="Januszkiewicz K."/>
            <person name="Wedrychowicz H."/>
        </authorList>
    </citation>
    <scope>NUCLEOTIDE SEQUENCE [LARGE SCALE GENOMIC DNA]</scope>
    <source>
        <strain evidence="1 2">DSM 15970</strain>
    </source>
</reference>
<evidence type="ECO:0000313" key="1">
    <source>
        <dbReference type="EMBL" id="SHI44722.1"/>
    </source>
</evidence>
<dbReference type="EMBL" id="FQYT01000003">
    <property type="protein sequence ID" value="SHI44722.1"/>
    <property type="molecule type" value="Genomic_DNA"/>
</dbReference>
<dbReference type="Proteomes" id="UP000184342">
    <property type="component" value="Unassembled WGS sequence"/>
</dbReference>
<dbReference type="STRING" id="1122934.SAMN02745691_00281"/>
<dbReference type="RefSeq" id="WP_178138513.1">
    <property type="nucleotide sequence ID" value="NZ_FQYT01000003.1"/>
</dbReference>
<sequence length="50" mass="5405">MRIVGEGLPDDIMGIMKGGEMIVSDALDIGAQIDVFLYFLDNLSTISDKS</sequence>
<keyword evidence="2" id="KW-1185">Reference proteome</keyword>
<proteinExistence type="predicted"/>
<name>A0A1M6B7M3_9FIRM</name>
<accession>A0A1M6B7M3</accession>
<organism evidence="1 2">
    <name type="scientific">Parasporobacterium paucivorans DSM 15970</name>
    <dbReference type="NCBI Taxonomy" id="1122934"/>
    <lineage>
        <taxon>Bacteria</taxon>
        <taxon>Bacillati</taxon>
        <taxon>Bacillota</taxon>
        <taxon>Clostridia</taxon>
        <taxon>Lachnospirales</taxon>
        <taxon>Lachnospiraceae</taxon>
        <taxon>Parasporobacterium</taxon>
    </lineage>
</organism>
<gene>
    <name evidence="1" type="ORF">SAMN02745691_00281</name>
</gene>
<protein>
    <submittedName>
        <fullName evidence="1">Uncharacterized protein</fullName>
    </submittedName>
</protein>
<dbReference type="AlphaFoldDB" id="A0A1M6B7M3"/>
<evidence type="ECO:0000313" key="2">
    <source>
        <dbReference type="Proteomes" id="UP000184342"/>
    </source>
</evidence>